<dbReference type="Pfam" id="PF06745">
    <property type="entry name" value="ATPase"/>
    <property type="match status" value="2"/>
</dbReference>
<dbReference type="Gene3D" id="3.40.50.300">
    <property type="entry name" value="P-loop containing nucleotide triphosphate hydrolases"/>
    <property type="match status" value="2"/>
</dbReference>
<comment type="caution">
    <text evidence="8">The sequence shown here is derived from an EMBL/GenBank/DDBJ whole genome shotgun (WGS) entry which is preliminary data.</text>
</comment>
<evidence type="ECO:0000256" key="1">
    <source>
        <dbReference type="ARBA" id="ARBA00012513"/>
    </source>
</evidence>
<name>A0A916ZWX3_9RHOB</name>
<keyword evidence="4" id="KW-0677">Repeat</keyword>
<dbReference type="InterPro" id="IPR003593">
    <property type="entry name" value="AAA+_ATPase"/>
</dbReference>
<dbReference type="InterPro" id="IPR010624">
    <property type="entry name" value="KaiC_dom"/>
</dbReference>
<gene>
    <name evidence="8" type="ORF">GCM10011360_01480</name>
</gene>
<dbReference type="InterPro" id="IPR014774">
    <property type="entry name" value="KaiC-like_dom"/>
</dbReference>
<dbReference type="GO" id="GO:0016787">
    <property type="term" value="F:hydrolase activity"/>
    <property type="evidence" value="ECO:0007669"/>
    <property type="project" value="UniProtKB-KW"/>
</dbReference>
<dbReference type="InterPro" id="IPR051347">
    <property type="entry name" value="Circadian_clock_KaiC-rel"/>
</dbReference>
<dbReference type="CDD" id="cd19488">
    <property type="entry name" value="KaiC-like_N"/>
    <property type="match status" value="1"/>
</dbReference>
<accession>A0A916ZWX3</accession>
<dbReference type="SUPFAM" id="SSF52540">
    <property type="entry name" value="P-loop containing nucleoside triphosphate hydrolases"/>
    <property type="match status" value="2"/>
</dbReference>
<evidence type="ECO:0000256" key="2">
    <source>
        <dbReference type="ARBA" id="ARBA00022553"/>
    </source>
</evidence>
<dbReference type="EC" id="2.7.11.1" evidence="1"/>
<feature type="domain" description="KaiC" evidence="7">
    <location>
        <begin position="7"/>
        <end position="245"/>
    </location>
</feature>
<keyword evidence="5" id="KW-0418">Kinase</keyword>
<evidence type="ECO:0000256" key="4">
    <source>
        <dbReference type="ARBA" id="ARBA00022737"/>
    </source>
</evidence>
<evidence type="ECO:0000313" key="8">
    <source>
        <dbReference type="EMBL" id="GGE16434.1"/>
    </source>
</evidence>
<dbReference type="AlphaFoldDB" id="A0A916ZWX3"/>
<organism evidence="8 9">
    <name type="scientific">Primorskyibacter flagellatus</name>
    <dbReference type="NCBI Taxonomy" id="1387277"/>
    <lineage>
        <taxon>Bacteria</taxon>
        <taxon>Pseudomonadati</taxon>
        <taxon>Pseudomonadota</taxon>
        <taxon>Alphaproteobacteria</taxon>
        <taxon>Rhodobacterales</taxon>
        <taxon>Roseobacteraceae</taxon>
        <taxon>Primorskyibacter</taxon>
    </lineage>
</organism>
<dbReference type="InterPro" id="IPR027417">
    <property type="entry name" value="P-loop_NTPase"/>
</dbReference>
<evidence type="ECO:0000256" key="5">
    <source>
        <dbReference type="ARBA" id="ARBA00022777"/>
    </source>
</evidence>
<dbReference type="PIRSF" id="PIRSF039117">
    <property type="entry name" value="KaiC"/>
    <property type="match status" value="1"/>
</dbReference>
<feature type="domain" description="KaiC" evidence="7">
    <location>
        <begin position="247"/>
        <end position="479"/>
    </location>
</feature>
<dbReference type="Proteomes" id="UP000612855">
    <property type="component" value="Unassembled WGS sequence"/>
</dbReference>
<dbReference type="GO" id="GO:0004674">
    <property type="term" value="F:protein serine/threonine kinase activity"/>
    <property type="evidence" value="ECO:0007669"/>
    <property type="project" value="UniProtKB-EC"/>
</dbReference>
<dbReference type="EMBL" id="BMFJ01000001">
    <property type="protein sequence ID" value="GGE16434.1"/>
    <property type="molecule type" value="Genomic_DNA"/>
</dbReference>
<dbReference type="PANTHER" id="PTHR42926:SF1">
    <property type="entry name" value="CIRCADIAN CLOCK OSCILLATOR PROTEIN KAIC 1"/>
    <property type="match status" value="1"/>
</dbReference>
<keyword evidence="9" id="KW-1185">Reference proteome</keyword>
<dbReference type="SMART" id="SM00382">
    <property type="entry name" value="AAA"/>
    <property type="match status" value="2"/>
</dbReference>
<dbReference type="RefSeq" id="WP_188475726.1">
    <property type="nucleotide sequence ID" value="NZ_BMFJ01000001.1"/>
</dbReference>
<dbReference type="GO" id="GO:0005524">
    <property type="term" value="F:ATP binding"/>
    <property type="evidence" value="ECO:0007669"/>
    <property type="project" value="InterPro"/>
</dbReference>
<evidence type="ECO:0000313" key="9">
    <source>
        <dbReference type="Proteomes" id="UP000612855"/>
    </source>
</evidence>
<dbReference type="PROSITE" id="PS51146">
    <property type="entry name" value="KAIC"/>
    <property type="match status" value="2"/>
</dbReference>
<sequence length="499" mass="54698">MNTENDNRATTGIGGLDAVLRGGLTPNRLYLVEGTPGAGKTTIGLQFLLSGVAAGQSGLYVTLSETENELRSVAASHGWSLDGLDIFEMADEADFGLEQEQSLLHSSDVELGETIRGILDRVEQTDPRLIVLDSLSELRLLSQSALRYRRQIMALKHHFARRNCTVLMLDDRTADPGDLQLHSLAHGVISLEQLASEFGAERRRLRIVKMRGLKYHGGYHDFTIERGGLQVYPRLIAADHEAKFSSDPISTGLAGLDALLGDGLVPGTNALLSGPAGVGKTTTAVRCMLSALERGEKAAYFLFDERLPTLMQRCRALDMDLTPYVDNGQLIIRQIDPAELTPGQFANEVRASVEQHEATVVGIDSLNAYLHAMPSDTYLMLQMHELLSYLAQRGVVSLLIVGHHGIAGELRTDIDISYLADTVMLLRFFEAEGHLRKSIAVIKTRTSDHERSIREFRIDKSGLSVGVPITNFSGILTGSPVYGRPRDDLMDLRPDEAQS</sequence>
<protein>
    <recommendedName>
        <fullName evidence="1">non-specific serine/threonine protein kinase</fullName>
        <ecNumber evidence="1">2.7.11.1</ecNumber>
    </recommendedName>
</protein>
<keyword evidence="2" id="KW-0597">Phosphoprotein</keyword>
<proteinExistence type="predicted"/>
<dbReference type="PRINTS" id="PR01874">
    <property type="entry name" value="DNAREPAIRADA"/>
</dbReference>
<keyword evidence="6" id="KW-0378">Hydrolase</keyword>
<evidence type="ECO:0000259" key="7">
    <source>
        <dbReference type="PROSITE" id="PS51146"/>
    </source>
</evidence>
<dbReference type="InterPro" id="IPR030665">
    <property type="entry name" value="KaiC"/>
</dbReference>
<keyword evidence="3" id="KW-0808">Transferase</keyword>
<evidence type="ECO:0000256" key="6">
    <source>
        <dbReference type="ARBA" id="ARBA00022801"/>
    </source>
</evidence>
<dbReference type="PANTHER" id="PTHR42926">
    <property type="match status" value="1"/>
</dbReference>
<evidence type="ECO:0000256" key="3">
    <source>
        <dbReference type="ARBA" id="ARBA00022679"/>
    </source>
</evidence>
<reference evidence="9" key="1">
    <citation type="journal article" date="2019" name="Int. J. Syst. Evol. Microbiol.">
        <title>The Global Catalogue of Microorganisms (GCM) 10K type strain sequencing project: providing services to taxonomists for standard genome sequencing and annotation.</title>
        <authorList>
            <consortium name="The Broad Institute Genomics Platform"/>
            <consortium name="The Broad Institute Genome Sequencing Center for Infectious Disease"/>
            <person name="Wu L."/>
            <person name="Ma J."/>
        </authorList>
    </citation>
    <scope>NUCLEOTIDE SEQUENCE [LARGE SCALE GENOMIC DNA]</scope>
    <source>
        <strain evidence="9">CGMCC 1.12664</strain>
    </source>
</reference>